<comment type="caution">
    <text evidence="2">The sequence shown here is derived from an EMBL/GenBank/DDBJ whole genome shotgun (WGS) entry which is preliminary data.</text>
</comment>
<dbReference type="AlphaFoldDB" id="A0AAD5QDT8"/>
<evidence type="ECO:0000259" key="1">
    <source>
        <dbReference type="Pfam" id="PF24906"/>
    </source>
</evidence>
<sequence>MAPLVDNFYLNSALPYAYSRYPQVLDPLPLPAPAPAPAPSRRHCSSASLPGAFRSQLRSCRLLGCAKLSQVQGYCADHFHAEDLGHQEELGSPSPLAAPVTQPTLPPISCMLQTPTRRIGWPSLSPVVPTYARPDLRRSVSHPPSTEWERVQAAALSSRVSQTQRQATCRRDNCWNPARRKGLCVEHGGRHFCKIEGCTKCAHRGGFCIAHGGGRRCGVPHCSKSAQSGGVCYAHGGGKRCAVEDCSHAARSGGFCINHGKLLKQNHAIV</sequence>
<feature type="domain" description="WRKY19-like zinc finger" evidence="1">
    <location>
        <begin position="238"/>
        <end position="260"/>
    </location>
</feature>
<evidence type="ECO:0000313" key="2">
    <source>
        <dbReference type="EMBL" id="KAJ0407330.1"/>
    </source>
</evidence>
<proteinExistence type="predicted"/>
<organism evidence="2 3">
    <name type="scientific">Pythium insidiosum</name>
    <name type="common">Pythiosis disease agent</name>
    <dbReference type="NCBI Taxonomy" id="114742"/>
    <lineage>
        <taxon>Eukaryota</taxon>
        <taxon>Sar</taxon>
        <taxon>Stramenopiles</taxon>
        <taxon>Oomycota</taxon>
        <taxon>Peronosporomycetes</taxon>
        <taxon>Pythiales</taxon>
        <taxon>Pythiaceae</taxon>
        <taxon>Pythium</taxon>
    </lineage>
</organism>
<reference evidence="2" key="1">
    <citation type="submission" date="2021-12" db="EMBL/GenBank/DDBJ databases">
        <title>Prjna785345.</title>
        <authorList>
            <person name="Rujirawat T."/>
            <person name="Krajaejun T."/>
        </authorList>
    </citation>
    <scope>NUCLEOTIDE SEQUENCE</scope>
    <source>
        <strain evidence="2">Pi057C3</strain>
    </source>
</reference>
<keyword evidence="3" id="KW-1185">Reference proteome</keyword>
<dbReference type="Pfam" id="PF24906">
    <property type="entry name" value="Zf_WRKY19"/>
    <property type="match status" value="3"/>
</dbReference>
<feature type="domain" description="WRKY19-like zinc finger" evidence="1">
    <location>
        <begin position="192"/>
        <end position="213"/>
    </location>
</feature>
<dbReference type="EMBL" id="JAKCXM010000022">
    <property type="protein sequence ID" value="KAJ0407330.1"/>
    <property type="molecule type" value="Genomic_DNA"/>
</dbReference>
<feature type="domain" description="WRKY19-like zinc finger" evidence="1">
    <location>
        <begin position="214"/>
        <end position="237"/>
    </location>
</feature>
<gene>
    <name evidence="2" type="ORF">P43SY_004758</name>
</gene>
<dbReference type="PANTHER" id="PTHR31827:SF1">
    <property type="entry name" value="EMB|CAB89363.1"/>
    <property type="match status" value="1"/>
</dbReference>
<protein>
    <recommendedName>
        <fullName evidence="1">WRKY19-like zinc finger domain-containing protein</fullName>
    </recommendedName>
</protein>
<name>A0AAD5QDT8_PYTIN</name>
<dbReference type="PANTHER" id="PTHR31827">
    <property type="entry name" value="EMB|CAB89363.1"/>
    <property type="match status" value="1"/>
</dbReference>
<dbReference type="InterPro" id="IPR056866">
    <property type="entry name" value="Znf_WRKY19"/>
</dbReference>
<evidence type="ECO:0000313" key="3">
    <source>
        <dbReference type="Proteomes" id="UP001209570"/>
    </source>
</evidence>
<dbReference type="Proteomes" id="UP001209570">
    <property type="component" value="Unassembled WGS sequence"/>
</dbReference>
<accession>A0AAD5QDT8</accession>